<dbReference type="InterPro" id="IPR056690">
    <property type="entry name" value="DUF7788"/>
</dbReference>
<evidence type="ECO:0000259" key="1">
    <source>
        <dbReference type="Pfam" id="PF11443"/>
    </source>
</evidence>
<reference evidence="3 4" key="1">
    <citation type="submission" date="2020-01" db="EMBL/GenBank/DDBJ databases">
        <authorList>
            <person name="Gupta K D."/>
        </authorList>
    </citation>
    <scope>NUCLEOTIDE SEQUENCE [LARGE SCALE GENOMIC DNA]</scope>
</reference>
<dbReference type="OrthoDB" id="1149618at2759"/>
<protein>
    <submittedName>
        <fullName evidence="3">Uncharacterized protein</fullName>
    </submittedName>
</protein>
<dbReference type="AlphaFoldDB" id="A0A8S0XMF8"/>
<dbReference type="EMBL" id="CACVBS010000029">
    <property type="protein sequence ID" value="CAA7260377.1"/>
    <property type="molecule type" value="Genomic_DNA"/>
</dbReference>
<dbReference type="SUPFAM" id="SSF53300">
    <property type="entry name" value="vWA-like"/>
    <property type="match status" value="1"/>
</dbReference>
<dbReference type="InterPro" id="IPR058580">
    <property type="entry name" value="DUF2828"/>
</dbReference>
<proteinExistence type="predicted"/>
<dbReference type="Proteomes" id="UP000467700">
    <property type="component" value="Unassembled WGS sequence"/>
</dbReference>
<dbReference type="Pfam" id="PF11443">
    <property type="entry name" value="DUF2828"/>
    <property type="match status" value="1"/>
</dbReference>
<dbReference type="PANTHER" id="PTHR31373:SF27">
    <property type="entry name" value="TROVE DOMAIN-CONTAINING PROTEIN"/>
    <property type="match status" value="1"/>
</dbReference>
<dbReference type="PANTHER" id="PTHR31373">
    <property type="entry name" value="OS06G0652100 PROTEIN"/>
    <property type="match status" value="1"/>
</dbReference>
<name>A0A8S0XMF8_CYCAE</name>
<feature type="domain" description="DUF7788" evidence="2">
    <location>
        <begin position="492"/>
        <end position="720"/>
    </location>
</feature>
<dbReference type="Gene3D" id="3.40.50.410">
    <property type="entry name" value="von Willebrand factor, type A domain"/>
    <property type="match status" value="1"/>
</dbReference>
<evidence type="ECO:0000313" key="3">
    <source>
        <dbReference type="EMBL" id="CAA7260377.1"/>
    </source>
</evidence>
<dbReference type="Pfam" id="PF25043">
    <property type="entry name" value="DUF7788"/>
    <property type="match status" value="1"/>
</dbReference>
<organism evidence="3 4">
    <name type="scientific">Cyclocybe aegerita</name>
    <name type="common">Black poplar mushroom</name>
    <name type="synonym">Agrocybe aegerita</name>
    <dbReference type="NCBI Taxonomy" id="1973307"/>
    <lineage>
        <taxon>Eukaryota</taxon>
        <taxon>Fungi</taxon>
        <taxon>Dikarya</taxon>
        <taxon>Basidiomycota</taxon>
        <taxon>Agaricomycotina</taxon>
        <taxon>Agaricomycetes</taxon>
        <taxon>Agaricomycetidae</taxon>
        <taxon>Agaricales</taxon>
        <taxon>Agaricineae</taxon>
        <taxon>Bolbitiaceae</taxon>
        <taxon>Cyclocybe</taxon>
    </lineage>
</organism>
<evidence type="ECO:0000259" key="2">
    <source>
        <dbReference type="Pfam" id="PF25043"/>
    </source>
</evidence>
<keyword evidence="4" id="KW-1185">Reference proteome</keyword>
<comment type="caution">
    <text evidence="3">The sequence shown here is derived from an EMBL/GenBank/DDBJ whole genome shotgun (WGS) entry which is preliminary data.</text>
</comment>
<dbReference type="PIRSF" id="PIRSF015417">
    <property type="entry name" value="T31B5_30_vWA"/>
    <property type="match status" value="1"/>
</dbReference>
<dbReference type="InterPro" id="IPR036465">
    <property type="entry name" value="vWFA_dom_sf"/>
</dbReference>
<gene>
    <name evidence="3" type="ORF">AAE3_LOCUS2767</name>
</gene>
<accession>A0A8S0XMF8</accession>
<dbReference type="InterPro" id="IPR011205">
    <property type="entry name" value="UCP015417_vWA"/>
</dbReference>
<evidence type="ECO:0000313" key="4">
    <source>
        <dbReference type="Proteomes" id="UP000467700"/>
    </source>
</evidence>
<sequence length="733" mass="80995">MASSVTSAAASSRSVLLPAIPELFDPNFLDVLIPGKHEDVMKLDVDEISTVAPKNPMMEALKAVAHQTLTANGAPAYDSTLSPTLDAFSGLTRYTYGSRVGKLLDDAWKEDPGLTLRLIWSLRSIHDGKGEKEVFYRAFGWLYDNHPRTAISNLHMLVTPACSKKGKTAGAHGYWKDLLNILALATVGELSNINQPSTFLHATRTKYSYPRSKRRVKTGTPAERIEAAKAFNARAKEMAAVSRKTKVERDHGRLVKKLGEPKFRALFIAVARLFSDQLVKDIKVVGEIEALKPGENPISLLKKISLAGKWAPTPGGSHDRVTNIATAIAELIYASQSISHYPSSLENPMPEKERAVILRSFYQRWFLTELRRASCCPEPLMSANRWKEIKYNRVPSLCMKNCTTLFFKHDPEGFEGYLTSVESGKKKISGATLMPHEIVAQIIGKGTYDDDRKTPAGLKELKKRVAETQSRVAEAQWKTLIANLQESGVLENAIAVCDVSGSMGSIYYSTYTKRHPQPILPAISLSLVLAALAKPPFSGGFITFSAHPQFVALDTSQSLAKQIASMSSADWGMNTDLHAVFVKLLLPLAVKNKVKQEDMIKRLFIFSDMQFDACNSGRDAASWATNYDEIEKAYRAAGYEMPQIVYWDLAASASHTVEVEGDRKGVAMMNGFSPALLKVFMGENEEEEAAEWEKVGEDGESVTVVEKEDEFTPVNVMKKALMKRSFDGLVVVD</sequence>
<feature type="domain" description="DUF2828" evidence="1">
    <location>
        <begin position="70"/>
        <end position="490"/>
    </location>
</feature>